<keyword evidence="3" id="KW-1185">Reference proteome</keyword>
<sequence>MKLGITMPSRTAPLSRIPDYARMADEAGFESIWTYELYRNPFSMLCTSALTTSNAELCTGLATAFNRSPFEAANAAADVDELSGGRMKLGLGTGVPEFLQAFHSTDFQRPIKRLSEYVEALRRSWAYLAGEEVEPFNGTYYQFTAPPINPWGLRDGVRSDIPILIAGMRPQLLKLCGAKADGWIGYLWTPKFFEQVVLPNITEGARSAGRDPDALDLACEIICCVHPDRDVALARAKKHVGFYIAHPVSDVVAEIEGVQDLVNGLRASMMQKGLAAFEETPEELVELFSITGTPEECRQKVDNYKALPHLALHTSYVPPFTAEESEDCYLQIIDAFKR</sequence>
<dbReference type="CDD" id="cd01097">
    <property type="entry name" value="Tetrahydromethanopterin_reductase"/>
    <property type="match status" value="1"/>
</dbReference>
<comment type="caution">
    <text evidence="2">The sequence shown here is derived from an EMBL/GenBank/DDBJ whole genome shotgun (WGS) entry which is preliminary data.</text>
</comment>
<dbReference type="PANTHER" id="PTHR43244:SF2">
    <property type="entry name" value="CONSERVED HYPOTHETICAL ALANINE AND PROLINE-RICH PROTEIN"/>
    <property type="match status" value="1"/>
</dbReference>
<dbReference type="InterPro" id="IPR050564">
    <property type="entry name" value="F420-G6PD/mer"/>
</dbReference>
<dbReference type="Proteomes" id="UP000193529">
    <property type="component" value="Unassembled WGS sequence"/>
</dbReference>
<dbReference type="GO" id="GO:0016705">
    <property type="term" value="F:oxidoreductase activity, acting on paired donors, with incorporation or reduction of molecular oxygen"/>
    <property type="evidence" value="ECO:0007669"/>
    <property type="project" value="InterPro"/>
</dbReference>
<protein>
    <recommendedName>
        <fullName evidence="1">Luciferase-like domain-containing protein</fullName>
    </recommendedName>
</protein>
<dbReference type="PANTHER" id="PTHR43244">
    <property type="match status" value="1"/>
</dbReference>
<organism evidence="2 3">
    <name type="scientific">Mycobacterium palustre</name>
    <dbReference type="NCBI Taxonomy" id="153971"/>
    <lineage>
        <taxon>Bacteria</taxon>
        <taxon>Bacillati</taxon>
        <taxon>Actinomycetota</taxon>
        <taxon>Actinomycetes</taxon>
        <taxon>Mycobacteriales</taxon>
        <taxon>Mycobacteriaceae</taxon>
        <taxon>Mycobacterium</taxon>
        <taxon>Mycobacterium simiae complex</taxon>
    </lineage>
</organism>
<gene>
    <name evidence="2" type="ORF">AWC19_11215</name>
</gene>
<proteinExistence type="predicted"/>
<dbReference type="AlphaFoldDB" id="A0A1X1ZJU1"/>
<dbReference type="Gene3D" id="3.20.20.30">
    <property type="entry name" value="Luciferase-like domain"/>
    <property type="match status" value="1"/>
</dbReference>
<dbReference type="SUPFAM" id="SSF51679">
    <property type="entry name" value="Bacterial luciferase-like"/>
    <property type="match status" value="1"/>
</dbReference>
<evidence type="ECO:0000313" key="3">
    <source>
        <dbReference type="Proteomes" id="UP000193529"/>
    </source>
</evidence>
<accession>A0A1X1ZJU1</accession>
<reference evidence="2 3" key="1">
    <citation type="submission" date="2016-01" db="EMBL/GenBank/DDBJ databases">
        <title>The new phylogeny of the genus Mycobacterium.</title>
        <authorList>
            <person name="Tarcisio F."/>
            <person name="Conor M."/>
            <person name="Antonella G."/>
            <person name="Elisabetta G."/>
            <person name="Giulia F.S."/>
            <person name="Sara T."/>
            <person name="Anna F."/>
            <person name="Clotilde B."/>
            <person name="Roberto B."/>
            <person name="Veronica D.S."/>
            <person name="Fabio R."/>
            <person name="Monica P."/>
            <person name="Olivier J."/>
            <person name="Enrico T."/>
            <person name="Nicola S."/>
        </authorList>
    </citation>
    <scope>NUCLEOTIDE SEQUENCE [LARGE SCALE GENOMIC DNA]</scope>
    <source>
        <strain evidence="2 3">DSM 44572</strain>
    </source>
</reference>
<feature type="domain" description="Luciferase-like" evidence="1">
    <location>
        <begin position="5"/>
        <end position="306"/>
    </location>
</feature>
<dbReference type="RefSeq" id="WP_085078992.1">
    <property type="nucleotide sequence ID" value="NZ_JACKRZ010000369.1"/>
</dbReference>
<dbReference type="InterPro" id="IPR011251">
    <property type="entry name" value="Luciferase-like_dom"/>
</dbReference>
<dbReference type="STRING" id="153971.AWC19_11215"/>
<evidence type="ECO:0000313" key="2">
    <source>
        <dbReference type="EMBL" id="ORW23633.1"/>
    </source>
</evidence>
<name>A0A1X1ZJU1_9MYCO</name>
<dbReference type="EMBL" id="LQPJ01000107">
    <property type="protein sequence ID" value="ORW23633.1"/>
    <property type="molecule type" value="Genomic_DNA"/>
</dbReference>
<evidence type="ECO:0000259" key="1">
    <source>
        <dbReference type="Pfam" id="PF00296"/>
    </source>
</evidence>
<dbReference type="Pfam" id="PF00296">
    <property type="entry name" value="Bac_luciferase"/>
    <property type="match status" value="1"/>
</dbReference>
<dbReference type="InterPro" id="IPR036661">
    <property type="entry name" value="Luciferase-like_sf"/>
</dbReference>
<dbReference type="OrthoDB" id="3284378at2"/>